<reference evidence="5" key="1">
    <citation type="submission" date="2020-07" db="EMBL/GenBank/DDBJ databases">
        <authorList>
            <person name="Camacho E."/>
        </authorList>
    </citation>
    <scope>NUCLEOTIDE SEQUENCE</scope>
    <source>
        <strain evidence="5">MPO218</strain>
    </source>
</reference>
<keyword evidence="3" id="KW-0472">Membrane</keyword>
<dbReference type="Pfam" id="PF00990">
    <property type="entry name" value="GGDEF"/>
    <property type="match status" value="1"/>
</dbReference>
<keyword evidence="3" id="KW-1133">Transmembrane helix</keyword>
<dbReference type="CDD" id="cd01949">
    <property type="entry name" value="GGDEF"/>
    <property type="match status" value="1"/>
</dbReference>
<evidence type="ECO:0000313" key="5">
    <source>
        <dbReference type="EMBL" id="QTH23780.1"/>
    </source>
</evidence>
<dbReference type="GO" id="GO:0043709">
    <property type="term" value="P:cell adhesion involved in single-species biofilm formation"/>
    <property type="evidence" value="ECO:0007669"/>
    <property type="project" value="TreeGrafter"/>
</dbReference>
<dbReference type="AlphaFoldDB" id="A0A975D655"/>
<dbReference type="GO" id="GO:0052621">
    <property type="term" value="F:diguanylate cyclase activity"/>
    <property type="evidence" value="ECO:0007669"/>
    <property type="project" value="UniProtKB-EC"/>
</dbReference>
<gene>
    <name evidence="5" type="ORF">HRJ34_09865</name>
</gene>
<dbReference type="GO" id="GO:1902201">
    <property type="term" value="P:negative regulation of bacterial-type flagellum-dependent cell motility"/>
    <property type="evidence" value="ECO:0007669"/>
    <property type="project" value="TreeGrafter"/>
</dbReference>
<dbReference type="SUPFAM" id="SSF55073">
    <property type="entry name" value="Nucleotide cyclase"/>
    <property type="match status" value="1"/>
</dbReference>
<dbReference type="Gene3D" id="3.30.70.270">
    <property type="match status" value="1"/>
</dbReference>
<dbReference type="NCBIfam" id="TIGR00254">
    <property type="entry name" value="GGDEF"/>
    <property type="match status" value="1"/>
</dbReference>
<feature type="transmembrane region" description="Helical" evidence="3">
    <location>
        <begin position="155"/>
        <end position="173"/>
    </location>
</feature>
<dbReference type="InterPro" id="IPR050469">
    <property type="entry name" value="Diguanylate_Cyclase"/>
</dbReference>
<feature type="domain" description="GGDEF" evidence="4">
    <location>
        <begin position="283"/>
        <end position="414"/>
    </location>
</feature>
<organism evidence="5 6">
    <name type="scientific">Rhizorhabdus wittichii</name>
    <dbReference type="NCBI Taxonomy" id="160791"/>
    <lineage>
        <taxon>Bacteria</taxon>
        <taxon>Pseudomonadati</taxon>
        <taxon>Pseudomonadota</taxon>
        <taxon>Alphaproteobacteria</taxon>
        <taxon>Sphingomonadales</taxon>
        <taxon>Sphingomonadaceae</taxon>
        <taxon>Rhizorhabdus</taxon>
    </lineage>
</organism>
<dbReference type="PANTHER" id="PTHR45138:SF9">
    <property type="entry name" value="DIGUANYLATE CYCLASE DGCM-RELATED"/>
    <property type="match status" value="1"/>
</dbReference>
<dbReference type="InterPro" id="IPR043128">
    <property type="entry name" value="Rev_trsase/Diguanyl_cyclase"/>
</dbReference>
<dbReference type="EMBL" id="CP059319">
    <property type="protein sequence ID" value="QTH23780.1"/>
    <property type="molecule type" value="Genomic_DNA"/>
</dbReference>
<sequence length="419" mass="44823">MAYRHGATSFYATFRKGYDVLGFSGGVSGSVSVDFFIFAVLLLVNGLLAVAMLLAARTLGQPKMAMLLAGAFGGNVLLYASDATYFFLFKGNSWVNLAVSSIAMTPPILAAMAYRMRSGLPSRVVPLIATHVAALLLILWYSIGDPDRGMRSAIVPLYASAVLLFGVTTALAHPGRKLRLGERPIIFTCFGLAAVELAGGIVLAAMGNGESAVLDRAYTYIVFLGLPAMTVGAGIFSLYLMGGDLAEKLRLTAETDSLTGAPNRRAVEAAGIRMMEEARATGRPLSIAICDVDHFKEINDLHGHGHGDEVLCRLTDLFRDQLGAADHYGRFGGEEFVLLFPGSDAETARILVEALRTRIMAVQIGDLPLRLTASFGVAAMGADDHILADILKRADRALYASKENGRNRTTVDRQAQPAF</sequence>
<feature type="transmembrane region" description="Helical" evidence="3">
    <location>
        <begin position="94"/>
        <end position="112"/>
    </location>
</feature>
<dbReference type="GO" id="GO:0005886">
    <property type="term" value="C:plasma membrane"/>
    <property type="evidence" value="ECO:0007669"/>
    <property type="project" value="TreeGrafter"/>
</dbReference>
<reference evidence="5" key="2">
    <citation type="submission" date="2021-04" db="EMBL/GenBank/DDBJ databases">
        <title>Isolation and genomic analysis of the ibuprofen-degrading bacterium Sphingomonas strain MPO218.</title>
        <authorList>
            <person name="Aulestia M."/>
            <person name="Flores A."/>
            <person name="Mangas E.L."/>
            <person name="Perez-Pulido A.J."/>
            <person name="Santero E."/>
            <person name="Camacho E.M."/>
        </authorList>
    </citation>
    <scope>NUCLEOTIDE SEQUENCE</scope>
    <source>
        <strain evidence="5">MPO218</strain>
    </source>
</reference>
<feature type="transmembrane region" description="Helical" evidence="3">
    <location>
        <begin position="124"/>
        <end position="143"/>
    </location>
</feature>
<feature type="transmembrane region" description="Helical" evidence="3">
    <location>
        <begin position="218"/>
        <end position="241"/>
    </location>
</feature>
<dbReference type="EC" id="2.7.7.65" evidence="1"/>
<proteinExistence type="predicted"/>
<feature type="transmembrane region" description="Helical" evidence="3">
    <location>
        <begin position="185"/>
        <end position="206"/>
    </location>
</feature>
<dbReference type="PANTHER" id="PTHR45138">
    <property type="entry name" value="REGULATORY COMPONENTS OF SENSORY TRANSDUCTION SYSTEM"/>
    <property type="match status" value="1"/>
</dbReference>
<dbReference type="InterPro" id="IPR000160">
    <property type="entry name" value="GGDEF_dom"/>
</dbReference>
<evidence type="ECO:0000256" key="2">
    <source>
        <dbReference type="ARBA" id="ARBA00034247"/>
    </source>
</evidence>
<name>A0A975D655_9SPHN</name>
<dbReference type="InterPro" id="IPR029787">
    <property type="entry name" value="Nucleotide_cyclase"/>
</dbReference>
<evidence type="ECO:0000256" key="3">
    <source>
        <dbReference type="SAM" id="Phobius"/>
    </source>
</evidence>
<protein>
    <recommendedName>
        <fullName evidence="1">diguanylate cyclase</fullName>
        <ecNumber evidence="1">2.7.7.65</ecNumber>
    </recommendedName>
</protein>
<dbReference type="Proteomes" id="UP000664914">
    <property type="component" value="Chromosome"/>
</dbReference>
<keyword evidence="3" id="KW-0812">Transmembrane</keyword>
<comment type="catalytic activity">
    <reaction evidence="2">
        <text>2 GTP = 3',3'-c-di-GMP + 2 diphosphate</text>
        <dbReference type="Rhea" id="RHEA:24898"/>
        <dbReference type="ChEBI" id="CHEBI:33019"/>
        <dbReference type="ChEBI" id="CHEBI:37565"/>
        <dbReference type="ChEBI" id="CHEBI:58805"/>
        <dbReference type="EC" id="2.7.7.65"/>
    </reaction>
</comment>
<accession>A0A975D655</accession>
<evidence type="ECO:0000313" key="6">
    <source>
        <dbReference type="Proteomes" id="UP000664914"/>
    </source>
</evidence>
<dbReference type="SMART" id="SM00267">
    <property type="entry name" value="GGDEF"/>
    <property type="match status" value="1"/>
</dbReference>
<feature type="transmembrane region" description="Helical" evidence="3">
    <location>
        <begin position="67"/>
        <end position="88"/>
    </location>
</feature>
<dbReference type="PROSITE" id="PS50887">
    <property type="entry name" value="GGDEF"/>
    <property type="match status" value="1"/>
</dbReference>
<feature type="transmembrane region" description="Helical" evidence="3">
    <location>
        <begin position="35"/>
        <end position="55"/>
    </location>
</feature>
<evidence type="ECO:0000259" key="4">
    <source>
        <dbReference type="PROSITE" id="PS50887"/>
    </source>
</evidence>
<evidence type="ECO:0000256" key="1">
    <source>
        <dbReference type="ARBA" id="ARBA00012528"/>
    </source>
</evidence>
<dbReference type="FunFam" id="3.30.70.270:FF:000001">
    <property type="entry name" value="Diguanylate cyclase domain protein"/>
    <property type="match status" value="1"/>
</dbReference>